<accession>A0A316EUL8</accession>
<dbReference type="EMBL" id="QGGO01000009">
    <property type="protein sequence ID" value="PWK26928.1"/>
    <property type="molecule type" value="Genomic_DNA"/>
</dbReference>
<dbReference type="Proteomes" id="UP000245489">
    <property type="component" value="Unassembled WGS sequence"/>
</dbReference>
<feature type="transmembrane region" description="Helical" evidence="1">
    <location>
        <begin position="158"/>
        <end position="184"/>
    </location>
</feature>
<keyword evidence="1" id="KW-0472">Membrane</keyword>
<feature type="transmembrane region" description="Helical" evidence="1">
    <location>
        <begin position="315"/>
        <end position="345"/>
    </location>
</feature>
<evidence type="ECO:0000313" key="3">
    <source>
        <dbReference type="Proteomes" id="UP000245489"/>
    </source>
</evidence>
<sequence>MTDYELYEVVYNKAYISATLCLLAVIAFRFRSEIESFFARFGKGKSFFLITFCLRILPFLIVYVYYGYDAQSDVQIFWKSAQQAAKLKLVYRDFESLYSPFFAYITALPLFLWDTARAVTLLMILIEMAVLWLTMKTYPDRSSASTLFKGLIYLLLPAPYIFCVLGGQEDIWMWGFACLVVYAWQRKKSDFVLGIITGLGLLVTKAFFVLLLPLLFLKLKNKVQFVLGNAVVGLPVLLFLYVLSSTSFLMPIRLAQEPMAVNMWSVINPLIWNYGITSDIKLLNWIGLFVILSIAIWQTMKDKSLDIQQFMPKIWMLIFGVMMVVQIGAYANYIFIFAMPLIFGFNFFKNKTFLIITFLVQSFATVQPSFWFRIGKPFLRFDNLLGAKFAVEYTLEMVVFVGVIYWLIKVLRSEIK</sequence>
<evidence type="ECO:0008006" key="4">
    <source>
        <dbReference type="Google" id="ProtNLM"/>
    </source>
</evidence>
<keyword evidence="3" id="KW-1185">Reference proteome</keyword>
<keyword evidence="1" id="KW-1133">Transmembrane helix</keyword>
<feature type="transmembrane region" description="Helical" evidence="1">
    <location>
        <begin position="352"/>
        <end position="370"/>
    </location>
</feature>
<evidence type="ECO:0000256" key="1">
    <source>
        <dbReference type="SAM" id="Phobius"/>
    </source>
</evidence>
<organism evidence="2 3">
    <name type="scientific">Arcicella aurantiaca</name>
    <dbReference type="NCBI Taxonomy" id="591202"/>
    <lineage>
        <taxon>Bacteria</taxon>
        <taxon>Pseudomonadati</taxon>
        <taxon>Bacteroidota</taxon>
        <taxon>Cytophagia</taxon>
        <taxon>Cytophagales</taxon>
        <taxon>Flectobacillaceae</taxon>
        <taxon>Arcicella</taxon>
    </lineage>
</organism>
<feature type="transmembrane region" description="Helical" evidence="1">
    <location>
        <begin position="191"/>
        <end position="217"/>
    </location>
</feature>
<keyword evidence="1" id="KW-0812">Transmembrane</keyword>
<feature type="transmembrane region" description="Helical" evidence="1">
    <location>
        <begin position="120"/>
        <end position="138"/>
    </location>
</feature>
<feature type="transmembrane region" description="Helical" evidence="1">
    <location>
        <begin position="282"/>
        <end position="300"/>
    </location>
</feature>
<reference evidence="2 3" key="1">
    <citation type="submission" date="2018-05" db="EMBL/GenBank/DDBJ databases">
        <title>Genomic Encyclopedia of Archaeal and Bacterial Type Strains, Phase II (KMG-II): from individual species to whole genera.</title>
        <authorList>
            <person name="Goeker M."/>
        </authorList>
    </citation>
    <scope>NUCLEOTIDE SEQUENCE [LARGE SCALE GENOMIC DNA]</scope>
    <source>
        <strain evidence="2 3">DSM 22214</strain>
    </source>
</reference>
<feature type="transmembrane region" description="Helical" evidence="1">
    <location>
        <begin position="12"/>
        <end position="30"/>
    </location>
</feature>
<feature type="transmembrane region" description="Helical" evidence="1">
    <location>
        <begin position="390"/>
        <end position="408"/>
    </location>
</feature>
<dbReference type="RefSeq" id="WP_109742872.1">
    <property type="nucleotide sequence ID" value="NZ_QGGO01000009.1"/>
</dbReference>
<comment type="caution">
    <text evidence="2">The sequence shown here is derived from an EMBL/GenBank/DDBJ whole genome shotgun (WGS) entry which is preliminary data.</text>
</comment>
<name>A0A316EUL8_9BACT</name>
<protein>
    <recommendedName>
        <fullName evidence="4">DUF2029 domain-containing protein</fullName>
    </recommendedName>
</protein>
<feature type="transmembrane region" description="Helical" evidence="1">
    <location>
        <begin position="46"/>
        <end position="66"/>
    </location>
</feature>
<evidence type="ECO:0000313" key="2">
    <source>
        <dbReference type="EMBL" id="PWK26928.1"/>
    </source>
</evidence>
<gene>
    <name evidence="2" type="ORF">LV89_02134</name>
</gene>
<proteinExistence type="predicted"/>
<dbReference type="OrthoDB" id="934589at2"/>
<feature type="transmembrane region" description="Helical" evidence="1">
    <location>
        <begin position="223"/>
        <end position="243"/>
    </location>
</feature>
<dbReference type="AlphaFoldDB" id="A0A316EUL8"/>
<feature type="transmembrane region" description="Helical" evidence="1">
    <location>
        <begin position="97"/>
        <end position="113"/>
    </location>
</feature>